<keyword evidence="2" id="KW-0813">Transport</keyword>
<dbReference type="PANTHER" id="PTHR30290:SF9">
    <property type="entry name" value="OLIGOPEPTIDE-BINDING PROTEIN APPA"/>
    <property type="match status" value="1"/>
</dbReference>
<evidence type="ECO:0000313" key="6">
    <source>
        <dbReference type="Proteomes" id="UP001594351"/>
    </source>
</evidence>
<keyword evidence="3" id="KW-0732">Signal</keyword>
<dbReference type="InterPro" id="IPR000914">
    <property type="entry name" value="SBP_5_dom"/>
</dbReference>
<evidence type="ECO:0000313" key="5">
    <source>
        <dbReference type="EMBL" id="MFC1853957.1"/>
    </source>
</evidence>
<evidence type="ECO:0000256" key="1">
    <source>
        <dbReference type="ARBA" id="ARBA00005695"/>
    </source>
</evidence>
<reference evidence="5 6" key="1">
    <citation type="submission" date="2024-09" db="EMBL/GenBank/DDBJ databases">
        <title>Laminarin stimulates single cell rates of sulfate reduction while oxygen inhibits transcriptomic activity in coastal marine sediment.</title>
        <authorList>
            <person name="Lindsay M."/>
            <person name="Orcutt B."/>
            <person name="Emerson D."/>
            <person name="Stepanauskas R."/>
            <person name="D'Angelo T."/>
        </authorList>
    </citation>
    <scope>NUCLEOTIDE SEQUENCE [LARGE SCALE GENOMIC DNA]</scope>
    <source>
        <strain evidence="5">SAG AM-311-K15</strain>
    </source>
</reference>
<dbReference type="EMBL" id="JBHPBY010000661">
    <property type="protein sequence ID" value="MFC1853957.1"/>
    <property type="molecule type" value="Genomic_DNA"/>
</dbReference>
<name>A0ABV6Z687_UNCC1</name>
<feature type="domain" description="Solute-binding protein family 5" evidence="4">
    <location>
        <begin position="96"/>
        <end position="475"/>
    </location>
</feature>
<dbReference type="Gene3D" id="3.40.190.10">
    <property type="entry name" value="Periplasmic binding protein-like II"/>
    <property type="match status" value="1"/>
</dbReference>
<dbReference type="Gene3D" id="3.90.76.10">
    <property type="entry name" value="Dipeptide-binding Protein, Domain 1"/>
    <property type="match status" value="1"/>
</dbReference>
<accession>A0ABV6Z687</accession>
<dbReference type="Proteomes" id="UP001594351">
    <property type="component" value="Unassembled WGS sequence"/>
</dbReference>
<evidence type="ECO:0000259" key="4">
    <source>
        <dbReference type="Pfam" id="PF00496"/>
    </source>
</evidence>
<keyword evidence="6" id="KW-1185">Reference proteome</keyword>
<dbReference type="PIRSF" id="PIRSF002741">
    <property type="entry name" value="MppA"/>
    <property type="match status" value="1"/>
</dbReference>
<dbReference type="PANTHER" id="PTHR30290">
    <property type="entry name" value="PERIPLASMIC BINDING COMPONENT OF ABC TRANSPORTER"/>
    <property type="match status" value="1"/>
</dbReference>
<dbReference type="Pfam" id="PF00496">
    <property type="entry name" value="SBP_bac_5"/>
    <property type="match status" value="1"/>
</dbReference>
<protein>
    <submittedName>
        <fullName evidence="5">Peptide-binding protein</fullName>
    </submittedName>
</protein>
<dbReference type="InterPro" id="IPR030678">
    <property type="entry name" value="Peptide/Ni-bd"/>
</dbReference>
<dbReference type="InterPro" id="IPR039424">
    <property type="entry name" value="SBP_5"/>
</dbReference>
<proteinExistence type="inferred from homology"/>
<comment type="similarity">
    <text evidence="1">Belongs to the bacterial solute-binding protein 5 family.</text>
</comment>
<gene>
    <name evidence="5" type="ORF">ACFL27_27550</name>
</gene>
<comment type="caution">
    <text evidence="5">The sequence shown here is derived from an EMBL/GenBank/DDBJ whole genome shotgun (WGS) entry which is preliminary data.</text>
</comment>
<organism evidence="5 6">
    <name type="scientific">candidate division CSSED10-310 bacterium</name>
    <dbReference type="NCBI Taxonomy" id="2855610"/>
    <lineage>
        <taxon>Bacteria</taxon>
        <taxon>Bacteria division CSSED10-310</taxon>
    </lineage>
</organism>
<evidence type="ECO:0000256" key="3">
    <source>
        <dbReference type="ARBA" id="ARBA00022729"/>
    </source>
</evidence>
<dbReference type="SUPFAM" id="SSF53850">
    <property type="entry name" value="Periplasmic binding protein-like II"/>
    <property type="match status" value="1"/>
</dbReference>
<dbReference type="Gene3D" id="3.10.105.10">
    <property type="entry name" value="Dipeptide-binding Protein, Domain 3"/>
    <property type="match status" value="1"/>
</dbReference>
<sequence length="566" mass="65393">MSSKSIFSTSFIRLSLIHKPVFLLALIFLITASFWGLDFSISSTVQASESDVLIRELHSDPQFLNPVLTDDYPSQLVERLIFDPLIDIDGSPESNPVGRLAEKWAVSEDKLAITFFLRQNITWHDGKQFSADDVKFTFDIAMMKEIPAVGMKSTVDTLRKVEVTDPHTVIFHFKHPFSPGLLGVGRKLIVPKHLLDAGGLANESSQKKSSVTFVTTDFNQNPVGTGPYTVQQWQKGQHIKLGRNEEYWDKKHLPQIKTILIKIVRSRQHGFTMVAKGDLDIFNTLPEQYLQFQKVSKLQQKLVDEKFYEPAYYFIAWNVRPEKLFFSDKQVRQAMTYATDRETFLKNAEAGLGQIVTGPFYFKSWAYNHSLKPYPFDLKKAAELLDSAGWQDRDGDGIRDKEGVPFTFELLIASGRPRYKNMATILQDNLKKLSVELFISEVEWSTYLERLNKGQFYAYVGGWSMGVDPDPYMKWHSSQIYRGANNIGYENDEVDTLLEQARSEYDRQKRIKAYWRIHEIIHDEQPHTFIHTPMEIYIMSKKIKNYQISPFGFYEFFPGTLTWTVE</sequence>
<evidence type="ECO:0000256" key="2">
    <source>
        <dbReference type="ARBA" id="ARBA00022448"/>
    </source>
</evidence>
<dbReference type="CDD" id="cd08514">
    <property type="entry name" value="PBP2_AppA_like"/>
    <property type="match status" value="1"/>
</dbReference>